<protein>
    <submittedName>
        <fullName evidence="2">Uncharacterized protein</fullName>
    </submittedName>
</protein>
<feature type="non-terminal residue" evidence="2">
    <location>
        <position position="1"/>
    </location>
</feature>
<dbReference type="PANTHER" id="PTHR21083">
    <property type="entry name" value="TWISTER"/>
    <property type="match status" value="1"/>
</dbReference>
<dbReference type="GO" id="GO:0005737">
    <property type="term" value="C:cytoplasm"/>
    <property type="evidence" value="ECO:0007669"/>
    <property type="project" value="TreeGrafter"/>
</dbReference>
<accession>A0A6S7LBL0</accession>
<dbReference type="Pfam" id="PF18201">
    <property type="entry name" value="PIH1_CS"/>
    <property type="match status" value="1"/>
</dbReference>
<dbReference type="Gene3D" id="2.60.40.790">
    <property type="match status" value="1"/>
</dbReference>
<reference evidence="2" key="1">
    <citation type="submission" date="2020-04" db="EMBL/GenBank/DDBJ databases">
        <authorList>
            <person name="Alioto T."/>
            <person name="Alioto T."/>
            <person name="Gomez Garrido J."/>
        </authorList>
    </citation>
    <scope>NUCLEOTIDE SEQUENCE</scope>
    <source>
        <strain evidence="2">A484AB</strain>
    </source>
</reference>
<dbReference type="InterPro" id="IPR026697">
    <property type="entry name" value="DNAAF6"/>
</dbReference>
<sequence>EKQSNDIWGGEEVPECEFPSDDLDERIVPEYEIIFKQKVTSEDIFFGMSNKNPSTACCEDLVAKINLPETKYADVNLNVTDTFLDCQTPKYKLGMHFPHCVESKNGKAQWDSDKGLLTVTVPLRREYDFLDVHSQ</sequence>
<name>A0A6S7LBL0_PARCT</name>
<dbReference type="EMBL" id="CACRXK020020628">
    <property type="protein sequence ID" value="CAB4035022.1"/>
    <property type="molecule type" value="Genomic_DNA"/>
</dbReference>
<dbReference type="Proteomes" id="UP001152795">
    <property type="component" value="Unassembled WGS sequence"/>
</dbReference>
<evidence type="ECO:0000256" key="1">
    <source>
        <dbReference type="ARBA" id="ARBA00008511"/>
    </source>
</evidence>
<dbReference type="AlphaFoldDB" id="A0A6S7LBL0"/>
<dbReference type="GO" id="GO:0051087">
    <property type="term" value="F:protein-folding chaperone binding"/>
    <property type="evidence" value="ECO:0007669"/>
    <property type="project" value="InterPro"/>
</dbReference>
<dbReference type="GO" id="GO:0045505">
    <property type="term" value="F:dynein intermediate chain binding"/>
    <property type="evidence" value="ECO:0007669"/>
    <property type="project" value="TreeGrafter"/>
</dbReference>
<keyword evidence="3" id="KW-1185">Reference proteome</keyword>
<evidence type="ECO:0000313" key="2">
    <source>
        <dbReference type="EMBL" id="CAB4035022.1"/>
    </source>
</evidence>
<gene>
    <name evidence="2" type="ORF">PACLA_8A038902</name>
</gene>
<evidence type="ECO:0000313" key="3">
    <source>
        <dbReference type="Proteomes" id="UP001152795"/>
    </source>
</evidence>
<dbReference type="PANTHER" id="PTHR21083:SF0">
    <property type="entry name" value="DYNEIN AXONEMAL ASSEMBLY FACTOR 6"/>
    <property type="match status" value="1"/>
</dbReference>
<dbReference type="InterPro" id="IPR041442">
    <property type="entry name" value="PIH1D1/2/3_CS-like"/>
</dbReference>
<dbReference type="OrthoDB" id="25887at2759"/>
<dbReference type="InterPro" id="IPR008978">
    <property type="entry name" value="HSP20-like_chaperone"/>
</dbReference>
<dbReference type="GO" id="GO:0070286">
    <property type="term" value="P:axonemal dynein complex assembly"/>
    <property type="evidence" value="ECO:0007669"/>
    <property type="project" value="InterPro"/>
</dbReference>
<comment type="similarity">
    <text evidence="1">Belongs to the PIH1 family.</text>
</comment>
<organism evidence="2 3">
    <name type="scientific">Paramuricea clavata</name>
    <name type="common">Red gorgonian</name>
    <name type="synonym">Violescent sea-whip</name>
    <dbReference type="NCBI Taxonomy" id="317549"/>
    <lineage>
        <taxon>Eukaryota</taxon>
        <taxon>Metazoa</taxon>
        <taxon>Cnidaria</taxon>
        <taxon>Anthozoa</taxon>
        <taxon>Octocorallia</taxon>
        <taxon>Malacalcyonacea</taxon>
        <taxon>Plexauridae</taxon>
        <taxon>Paramuricea</taxon>
    </lineage>
</organism>
<comment type="caution">
    <text evidence="2">The sequence shown here is derived from an EMBL/GenBank/DDBJ whole genome shotgun (WGS) entry which is preliminary data.</text>
</comment>
<proteinExistence type="inferred from homology"/>